<dbReference type="SUPFAM" id="SSF55785">
    <property type="entry name" value="PYP-like sensor domain (PAS domain)"/>
    <property type="match status" value="1"/>
</dbReference>
<dbReference type="Pfam" id="PF02518">
    <property type="entry name" value="HATPase_c"/>
    <property type="match status" value="1"/>
</dbReference>
<evidence type="ECO:0000313" key="11">
    <source>
        <dbReference type="EMBL" id="MCA6065160.1"/>
    </source>
</evidence>
<evidence type="ECO:0000256" key="8">
    <source>
        <dbReference type="ARBA" id="ARBA00023012"/>
    </source>
</evidence>
<keyword evidence="3" id="KW-0597">Phosphoprotein</keyword>
<keyword evidence="5" id="KW-0547">Nucleotide-binding</keyword>
<feature type="domain" description="Histidine kinase" evidence="10">
    <location>
        <begin position="405"/>
        <end position="651"/>
    </location>
</feature>
<dbReference type="SMART" id="SM00387">
    <property type="entry name" value="HATPase_c"/>
    <property type="match status" value="1"/>
</dbReference>
<dbReference type="CDD" id="cd00130">
    <property type="entry name" value="PAS"/>
    <property type="match status" value="1"/>
</dbReference>
<evidence type="ECO:0000256" key="3">
    <source>
        <dbReference type="ARBA" id="ARBA00022553"/>
    </source>
</evidence>
<feature type="transmembrane region" description="Helical" evidence="9">
    <location>
        <begin position="144"/>
        <end position="164"/>
    </location>
</feature>
<dbReference type="PANTHER" id="PTHR43065:SF42">
    <property type="entry name" value="TWO-COMPONENT SENSOR PPRA"/>
    <property type="match status" value="1"/>
</dbReference>
<dbReference type="InterPro" id="IPR036097">
    <property type="entry name" value="HisK_dim/P_sf"/>
</dbReference>
<dbReference type="CDD" id="cd00082">
    <property type="entry name" value="HisKA"/>
    <property type="match status" value="1"/>
</dbReference>
<dbReference type="SMART" id="SM00388">
    <property type="entry name" value="HisKA"/>
    <property type="match status" value="1"/>
</dbReference>
<keyword evidence="7" id="KW-0067">ATP-binding</keyword>
<accession>A0ABS7ZX54</accession>
<evidence type="ECO:0000256" key="7">
    <source>
        <dbReference type="ARBA" id="ARBA00022840"/>
    </source>
</evidence>
<dbReference type="PROSITE" id="PS50109">
    <property type="entry name" value="HIS_KIN"/>
    <property type="match status" value="1"/>
</dbReference>
<dbReference type="InterPro" id="IPR000014">
    <property type="entry name" value="PAS"/>
</dbReference>
<dbReference type="InterPro" id="IPR013767">
    <property type="entry name" value="PAS_fold"/>
</dbReference>
<sequence>MLLTRQKTMLATVVVCSLIICISTLAYVFAADRVGREYLAPLVSDSFAGLLQIQFTHNEPEQAELQAALEIFCNHYQVMEAALYNPNGQRVSHCYRDTPNLRATQSDTPDEKANQYSLHSNEGDFSLWIISDLSLAEFFVLDTLTTTLFVMSISALLIFMLYLVTRHWQKRPYQILLNSIRATNRSNRDREHVSYGSITSPDPDFRPLTQELNDLLWQHEQRTLNLRNAHQQAEKARQRAIRLSSETRQINEHLAQEIAIRRGVENQLNNTQHLLDDIINAMPSALFTLDENLHILQCNQQAGEWLNTPREQLCGRHLTQVLPELEALLTDMCVNQQSPAVCSRERVQIHSFSQPIIADLIMYPLSGQQQARQVLRIDDESQRQQLEEVMVQSEKMTTVAGLATGIAHEINNPLGAILQNLQNVRRRLMDNLPANQRCAEDNGISLPDLQQYLEQRGIAQFMTNIQQAGERAAEIVANMLQFSRPDQHQKQCLDLNRLINDALVIAQGDSHLRNTRTEFIPASESVMADVLASEIEQVLINLLQNAEQALHSSLQEMQQQQPDWQPHIRISTRHLHGQACILVEDNGPGISEQLLNHIFEPFYTTKEIGQGTGLGLFVSYFIITSHHQGQIRYQTSQLGGAAFEITFPPPSNVSGLHNQGQ</sequence>
<keyword evidence="9" id="KW-0472">Membrane</keyword>
<dbReference type="Pfam" id="PF00989">
    <property type="entry name" value="PAS"/>
    <property type="match status" value="1"/>
</dbReference>
<dbReference type="InterPro" id="IPR036890">
    <property type="entry name" value="HATPase_C_sf"/>
</dbReference>
<dbReference type="InterPro" id="IPR035965">
    <property type="entry name" value="PAS-like_dom_sf"/>
</dbReference>
<evidence type="ECO:0000256" key="2">
    <source>
        <dbReference type="ARBA" id="ARBA00012438"/>
    </source>
</evidence>
<dbReference type="Proteomes" id="UP000714380">
    <property type="component" value="Unassembled WGS sequence"/>
</dbReference>
<dbReference type="EC" id="2.7.13.3" evidence="2"/>
<evidence type="ECO:0000256" key="4">
    <source>
        <dbReference type="ARBA" id="ARBA00022679"/>
    </source>
</evidence>
<evidence type="ECO:0000256" key="1">
    <source>
        <dbReference type="ARBA" id="ARBA00000085"/>
    </source>
</evidence>
<keyword evidence="12" id="KW-1185">Reference proteome</keyword>
<dbReference type="SMART" id="SM00091">
    <property type="entry name" value="PAS"/>
    <property type="match status" value="1"/>
</dbReference>
<dbReference type="EMBL" id="JAEDAH010000099">
    <property type="protein sequence ID" value="MCA6065160.1"/>
    <property type="molecule type" value="Genomic_DNA"/>
</dbReference>
<proteinExistence type="predicted"/>
<dbReference type="InterPro" id="IPR004358">
    <property type="entry name" value="Sig_transdc_His_kin-like_C"/>
</dbReference>
<evidence type="ECO:0000256" key="5">
    <source>
        <dbReference type="ARBA" id="ARBA00022741"/>
    </source>
</evidence>
<dbReference type="PANTHER" id="PTHR43065">
    <property type="entry name" value="SENSOR HISTIDINE KINASE"/>
    <property type="match status" value="1"/>
</dbReference>
<dbReference type="Gene3D" id="1.10.287.130">
    <property type="match status" value="1"/>
</dbReference>
<name>A0ABS7ZX54_9GAMM</name>
<evidence type="ECO:0000256" key="9">
    <source>
        <dbReference type="SAM" id="Phobius"/>
    </source>
</evidence>
<evidence type="ECO:0000259" key="10">
    <source>
        <dbReference type="PROSITE" id="PS50109"/>
    </source>
</evidence>
<dbReference type="InterPro" id="IPR005467">
    <property type="entry name" value="His_kinase_dom"/>
</dbReference>
<organism evidence="11 12">
    <name type="scientific">Thalassolituus marinus</name>
    <dbReference type="NCBI Taxonomy" id="671053"/>
    <lineage>
        <taxon>Bacteria</taxon>
        <taxon>Pseudomonadati</taxon>
        <taxon>Pseudomonadota</taxon>
        <taxon>Gammaproteobacteria</taxon>
        <taxon>Oceanospirillales</taxon>
        <taxon>Oceanospirillaceae</taxon>
        <taxon>Thalassolituus</taxon>
    </lineage>
</organism>
<dbReference type="SUPFAM" id="SSF47384">
    <property type="entry name" value="Homodimeric domain of signal transducing histidine kinase"/>
    <property type="match status" value="1"/>
</dbReference>
<keyword evidence="9" id="KW-0812">Transmembrane</keyword>
<protein>
    <recommendedName>
        <fullName evidence="2">histidine kinase</fullName>
        <ecNumber evidence="2">2.7.13.3</ecNumber>
    </recommendedName>
</protein>
<evidence type="ECO:0000313" key="12">
    <source>
        <dbReference type="Proteomes" id="UP000714380"/>
    </source>
</evidence>
<dbReference type="Gene3D" id="3.30.450.20">
    <property type="entry name" value="PAS domain"/>
    <property type="match status" value="1"/>
</dbReference>
<comment type="caution">
    <text evidence="11">The sequence shown here is derived from an EMBL/GenBank/DDBJ whole genome shotgun (WGS) entry which is preliminary data.</text>
</comment>
<keyword evidence="9" id="KW-1133">Transmembrane helix</keyword>
<dbReference type="Gene3D" id="3.30.565.10">
    <property type="entry name" value="Histidine kinase-like ATPase, C-terminal domain"/>
    <property type="match status" value="1"/>
</dbReference>
<comment type="catalytic activity">
    <reaction evidence="1">
        <text>ATP + protein L-histidine = ADP + protein N-phospho-L-histidine.</text>
        <dbReference type="EC" id="2.7.13.3"/>
    </reaction>
</comment>
<dbReference type="SUPFAM" id="SSF55874">
    <property type="entry name" value="ATPase domain of HSP90 chaperone/DNA topoisomerase II/histidine kinase"/>
    <property type="match status" value="1"/>
</dbReference>
<keyword evidence="6" id="KW-0418">Kinase</keyword>
<evidence type="ECO:0000256" key="6">
    <source>
        <dbReference type="ARBA" id="ARBA00022777"/>
    </source>
</evidence>
<keyword evidence="4" id="KW-0808">Transferase</keyword>
<keyword evidence="8" id="KW-0902">Two-component regulatory system</keyword>
<gene>
    <name evidence="11" type="ORF">I9W95_16285</name>
</gene>
<dbReference type="InterPro" id="IPR003594">
    <property type="entry name" value="HATPase_dom"/>
</dbReference>
<dbReference type="PRINTS" id="PR00344">
    <property type="entry name" value="BCTRLSENSOR"/>
</dbReference>
<dbReference type="InterPro" id="IPR003661">
    <property type="entry name" value="HisK_dim/P_dom"/>
</dbReference>
<dbReference type="RefSeq" id="WP_225676828.1">
    <property type="nucleotide sequence ID" value="NZ_JAEDAH010000099.1"/>
</dbReference>
<reference evidence="11 12" key="1">
    <citation type="submission" date="2020-12" db="EMBL/GenBank/DDBJ databases">
        <title>Novel Thalassolituus-related marine hydrocarbonoclastic bacteria mediated algae-derived hydrocarbons mineralization in twilight zone of the northern South China Sea.</title>
        <authorList>
            <person name="Dong C."/>
        </authorList>
    </citation>
    <scope>NUCLEOTIDE SEQUENCE [LARGE SCALE GENOMIC DNA]</scope>
    <source>
        <strain evidence="11 12">IMCC1826</strain>
    </source>
</reference>